<dbReference type="InterPro" id="IPR000504">
    <property type="entry name" value="RRM_dom"/>
</dbReference>
<dbReference type="GO" id="GO:0005737">
    <property type="term" value="C:cytoplasm"/>
    <property type="evidence" value="ECO:0007669"/>
    <property type="project" value="UniProtKB-SubCell"/>
</dbReference>
<evidence type="ECO:0000259" key="6">
    <source>
        <dbReference type="PROSITE" id="PS50102"/>
    </source>
</evidence>
<dbReference type="PANTHER" id="PTHR48032:SF18">
    <property type="entry name" value="RRM DOMAIN-CONTAINING PROTEIN"/>
    <property type="match status" value="1"/>
</dbReference>
<dbReference type="InterPro" id="IPR012677">
    <property type="entry name" value="Nucleotide-bd_a/b_plait_sf"/>
</dbReference>
<proteinExistence type="predicted"/>
<feature type="non-terminal residue" evidence="7">
    <location>
        <position position="1"/>
    </location>
</feature>
<evidence type="ECO:0000256" key="5">
    <source>
        <dbReference type="PROSITE-ProRule" id="PRU00176"/>
    </source>
</evidence>
<gene>
    <name evidence="7" type="ORF">g.6744</name>
</gene>
<dbReference type="Gene3D" id="3.30.70.330">
    <property type="match status" value="1"/>
</dbReference>
<evidence type="ECO:0000256" key="3">
    <source>
        <dbReference type="ARBA" id="ARBA00022737"/>
    </source>
</evidence>
<dbReference type="Pfam" id="PF00076">
    <property type="entry name" value="RRM_1"/>
    <property type="match status" value="1"/>
</dbReference>
<feature type="domain" description="RRM" evidence="6">
    <location>
        <begin position="31"/>
        <end position="113"/>
    </location>
</feature>
<dbReference type="EMBL" id="GECZ01006443">
    <property type="protein sequence ID" value="JAS63326.1"/>
    <property type="molecule type" value="Transcribed_RNA"/>
</dbReference>
<dbReference type="PROSITE" id="PS50102">
    <property type="entry name" value="RRM"/>
    <property type="match status" value="1"/>
</dbReference>
<protein>
    <recommendedName>
        <fullName evidence="6">RRM domain-containing protein</fullName>
    </recommendedName>
</protein>
<dbReference type="GO" id="GO:0003729">
    <property type="term" value="F:mRNA binding"/>
    <property type="evidence" value="ECO:0007669"/>
    <property type="project" value="TreeGrafter"/>
</dbReference>
<evidence type="ECO:0000256" key="2">
    <source>
        <dbReference type="ARBA" id="ARBA00022490"/>
    </source>
</evidence>
<dbReference type="SMART" id="SM00360">
    <property type="entry name" value="RRM"/>
    <property type="match status" value="1"/>
</dbReference>
<evidence type="ECO:0000256" key="1">
    <source>
        <dbReference type="ARBA" id="ARBA00004496"/>
    </source>
</evidence>
<feature type="non-terminal residue" evidence="7">
    <location>
        <position position="207"/>
    </location>
</feature>
<dbReference type="AlphaFoldDB" id="A0A1B6GLK9"/>
<dbReference type="SUPFAM" id="SSF54928">
    <property type="entry name" value="RNA-binding domain, RBD"/>
    <property type="match status" value="1"/>
</dbReference>
<comment type="subcellular location">
    <subcellularLocation>
        <location evidence="1">Cytoplasm</location>
    </subcellularLocation>
</comment>
<accession>A0A1B6GLK9</accession>
<evidence type="ECO:0000313" key="7">
    <source>
        <dbReference type="EMBL" id="JAS63326.1"/>
    </source>
</evidence>
<keyword evidence="4 5" id="KW-0694">RNA-binding</keyword>
<keyword evidence="3" id="KW-0677">Repeat</keyword>
<organism evidence="7">
    <name type="scientific">Cuerna arida</name>
    <dbReference type="NCBI Taxonomy" id="1464854"/>
    <lineage>
        <taxon>Eukaryota</taxon>
        <taxon>Metazoa</taxon>
        <taxon>Ecdysozoa</taxon>
        <taxon>Arthropoda</taxon>
        <taxon>Hexapoda</taxon>
        <taxon>Insecta</taxon>
        <taxon>Pterygota</taxon>
        <taxon>Neoptera</taxon>
        <taxon>Paraneoptera</taxon>
        <taxon>Hemiptera</taxon>
        <taxon>Auchenorrhyncha</taxon>
        <taxon>Membracoidea</taxon>
        <taxon>Cicadellidae</taxon>
        <taxon>Cicadellinae</taxon>
        <taxon>Proconiini</taxon>
        <taxon>Cuerna</taxon>
    </lineage>
</organism>
<dbReference type="PANTHER" id="PTHR48032">
    <property type="entry name" value="RNA-BINDING PROTEIN MUSASHI HOMOLOG RBP6"/>
    <property type="match status" value="1"/>
</dbReference>
<reference evidence="7" key="1">
    <citation type="submission" date="2015-11" db="EMBL/GenBank/DDBJ databases">
        <title>De novo transcriptome assembly of four potential Pierce s Disease insect vectors from Arizona vineyards.</title>
        <authorList>
            <person name="Tassone E.E."/>
        </authorList>
    </citation>
    <scope>NUCLEOTIDE SEQUENCE</scope>
</reference>
<dbReference type="InterPro" id="IPR035979">
    <property type="entry name" value="RBD_domain_sf"/>
</dbReference>
<evidence type="ECO:0000256" key="4">
    <source>
        <dbReference type="ARBA" id="ARBA00022884"/>
    </source>
</evidence>
<keyword evidence="2" id="KW-0963">Cytoplasm</keyword>
<sequence length="207" mass="23607">RVEAIENVLNAKSHSINGHKVEPKRAKVRNGKLFVGGLVPEISYQDIRSYFEQFGVVIGMEMPYDKDRKDRKPYCFVIFESEYVVRDLLRKPRQAINGIMVDVKKVTPKQQDNLGAHCGVENPNLVPFTEEPITYDLRDSFGSSSPDFSTEWTSPILANYNSGYGNYSDAYYVSNNPYVDGHRPRNGFIQGGYAGRSFDRVFQPVRH</sequence>
<name>A0A1B6GLK9_9HEMI</name>
<dbReference type="GO" id="GO:0006417">
    <property type="term" value="P:regulation of translation"/>
    <property type="evidence" value="ECO:0007669"/>
    <property type="project" value="TreeGrafter"/>
</dbReference>